<evidence type="ECO:0000313" key="2">
    <source>
        <dbReference type="Proteomes" id="UP000188605"/>
    </source>
</evidence>
<dbReference type="Proteomes" id="UP000188605">
    <property type="component" value="Unassembled WGS sequence"/>
</dbReference>
<reference evidence="1" key="1">
    <citation type="submission" date="2016-08" db="EMBL/GenBank/DDBJ databases">
        <authorList>
            <person name="Ngugi D.K."/>
            <person name="Miyake S."/>
            <person name="Stingl U."/>
        </authorList>
    </citation>
    <scope>NUCLEOTIDE SEQUENCE</scope>
    <source>
        <strain evidence="1">SCG-B11WGA-EpuloA1</strain>
    </source>
</reference>
<evidence type="ECO:0000313" key="1">
    <source>
        <dbReference type="EMBL" id="ONI41223.1"/>
    </source>
</evidence>
<sequence length="85" mass="9712">MKINWLALSAIIGLILCGVAVYLSVNIYCIEKQIAQKYSSIENAKVQAQEKIQKIDLLEEENENLKDKVYVIETNIWKYSPVVVP</sequence>
<name>A0ACC8XED1_9FIRM</name>
<organism evidence="1 2">
    <name type="scientific">Candidatus Epulonipiscium fishelsonii</name>
    <dbReference type="NCBI Taxonomy" id="77094"/>
    <lineage>
        <taxon>Bacteria</taxon>
        <taxon>Bacillati</taxon>
        <taxon>Bacillota</taxon>
        <taxon>Clostridia</taxon>
        <taxon>Lachnospirales</taxon>
        <taxon>Lachnospiraceae</taxon>
        <taxon>Candidatus Epulonipiscium</taxon>
    </lineage>
</organism>
<comment type="caution">
    <text evidence="1">The sequence shown here is derived from an EMBL/GenBank/DDBJ whole genome shotgun (WGS) entry which is preliminary data.</text>
</comment>
<gene>
    <name evidence="1" type="ORF">AN396_03815</name>
</gene>
<proteinExistence type="predicted"/>
<keyword evidence="2" id="KW-1185">Reference proteome</keyword>
<accession>A0ACC8XED1</accession>
<protein>
    <submittedName>
        <fullName evidence="1">Uncharacterized protein</fullName>
    </submittedName>
</protein>
<dbReference type="EMBL" id="LJDB01000040">
    <property type="protein sequence ID" value="ONI41223.1"/>
    <property type="molecule type" value="Genomic_DNA"/>
</dbReference>